<dbReference type="AlphaFoldDB" id="A0AAE7JPI3"/>
<dbReference type="SUPFAM" id="SSF46785">
    <property type="entry name" value="Winged helix' DNA-binding domain"/>
    <property type="match status" value="1"/>
</dbReference>
<dbReference type="PANTHER" id="PTHR33154:SF18">
    <property type="entry name" value="ARSENICAL RESISTANCE OPERON REPRESSOR"/>
    <property type="match status" value="1"/>
</dbReference>
<dbReference type="NCBIfam" id="NF033788">
    <property type="entry name" value="HTH_metalloreg"/>
    <property type="match status" value="1"/>
</dbReference>
<organism evidence="5 6">
    <name type="scientific">Campylobacter ureolyticus</name>
    <dbReference type="NCBI Taxonomy" id="827"/>
    <lineage>
        <taxon>Bacteria</taxon>
        <taxon>Pseudomonadati</taxon>
        <taxon>Campylobacterota</taxon>
        <taxon>Epsilonproteobacteria</taxon>
        <taxon>Campylobacterales</taxon>
        <taxon>Campylobacteraceae</taxon>
        <taxon>Campylobacter</taxon>
    </lineage>
</organism>
<dbReference type="InterPro" id="IPR051081">
    <property type="entry name" value="HTH_MetalResp_TranReg"/>
</dbReference>
<dbReference type="Gene3D" id="1.10.10.10">
    <property type="entry name" value="Winged helix-like DNA-binding domain superfamily/Winged helix DNA-binding domain"/>
    <property type="match status" value="1"/>
</dbReference>
<evidence type="ECO:0000256" key="2">
    <source>
        <dbReference type="ARBA" id="ARBA00023125"/>
    </source>
</evidence>
<sequence>MSVSVCKKNYFKRLKNILTIFYMIGIIIRENINEVYMKNKYIEISKKLKVLSDPKRLEIIDMLSCDELCACEILEKFDITQPTLSNDMKRLEDANLVISRREGKNIYYIANKKILKKIQSGLKEIFDSGDECICHTWKK</sequence>
<dbReference type="SMART" id="SM00418">
    <property type="entry name" value="HTH_ARSR"/>
    <property type="match status" value="1"/>
</dbReference>
<dbReference type="InterPro" id="IPR036388">
    <property type="entry name" value="WH-like_DNA-bd_sf"/>
</dbReference>
<evidence type="ECO:0000256" key="3">
    <source>
        <dbReference type="ARBA" id="ARBA00023163"/>
    </source>
</evidence>
<dbReference type="GO" id="GO:0003700">
    <property type="term" value="F:DNA-binding transcription factor activity"/>
    <property type="evidence" value="ECO:0007669"/>
    <property type="project" value="InterPro"/>
</dbReference>
<dbReference type="Proteomes" id="UP000509722">
    <property type="component" value="Chromosome"/>
</dbReference>
<keyword evidence="3" id="KW-0804">Transcription</keyword>
<dbReference type="PROSITE" id="PS50987">
    <property type="entry name" value="HTH_ARSR_2"/>
    <property type="match status" value="1"/>
</dbReference>
<dbReference type="CDD" id="cd00090">
    <property type="entry name" value="HTH_ARSR"/>
    <property type="match status" value="1"/>
</dbReference>
<dbReference type="GO" id="GO:0003677">
    <property type="term" value="F:DNA binding"/>
    <property type="evidence" value="ECO:0007669"/>
    <property type="project" value="UniProtKB-KW"/>
</dbReference>
<gene>
    <name evidence="5" type="primary">arsR</name>
    <name evidence="5" type="ORF">CURT_0965</name>
</gene>
<evidence type="ECO:0000256" key="1">
    <source>
        <dbReference type="ARBA" id="ARBA00023015"/>
    </source>
</evidence>
<evidence type="ECO:0000259" key="4">
    <source>
        <dbReference type="PROSITE" id="PS50987"/>
    </source>
</evidence>
<dbReference type="InterPro" id="IPR036390">
    <property type="entry name" value="WH_DNA-bd_sf"/>
</dbReference>
<evidence type="ECO:0000313" key="6">
    <source>
        <dbReference type="Proteomes" id="UP000509722"/>
    </source>
</evidence>
<evidence type="ECO:0000313" key="5">
    <source>
        <dbReference type="EMBL" id="QKF84447.1"/>
    </source>
</evidence>
<dbReference type="Pfam" id="PF01022">
    <property type="entry name" value="HTH_5"/>
    <property type="match status" value="1"/>
</dbReference>
<keyword evidence="1" id="KW-0805">Transcription regulation</keyword>
<dbReference type="InterPro" id="IPR001845">
    <property type="entry name" value="HTH_ArsR_DNA-bd_dom"/>
</dbReference>
<dbReference type="PRINTS" id="PR00778">
    <property type="entry name" value="HTHARSR"/>
</dbReference>
<keyword evidence="2" id="KW-0238">DNA-binding</keyword>
<accession>A0AAE7JPI3</accession>
<feature type="domain" description="HTH arsR-type" evidence="4">
    <location>
        <begin position="36"/>
        <end position="129"/>
    </location>
</feature>
<protein>
    <submittedName>
        <fullName evidence="5">Transcriptional regulator, ArsR family</fullName>
    </submittedName>
</protein>
<dbReference type="InterPro" id="IPR011991">
    <property type="entry name" value="ArsR-like_HTH"/>
</dbReference>
<dbReference type="PANTHER" id="PTHR33154">
    <property type="entry name" value="TRANSCRIPTIONAL REGULATOR, ARSR FAMILY"/>
    <property type="match status" value="1"/>
</dbReference>
<dbReference type="EMBL" id="CP053832">
    <property type="protein sequence ID" value="QKF84447.1"/>
    <property type="molecule type" value="Genomic_DNA"/>
</dbReference>
<reference evidence="5 6" key="1">
    <citation type="submission" date="2020-05" db="EMBL/GenBank/DDBJ databases">
        <title>Complete genome sequencing of Campylobacter and Arcobacter type strains.</title>
        <authorList>
            <person name="Miller W.G."/>
            <person name="Yee E."/>
        </authorList>
    </citation>
    <scope>NUCLEOTIDE SEQUENCE [LARGE SCALE GENOMIC DNA]</scope>
    <source>
        <strain evidence="5 6">LMG 6451</strain>
    </source>
</reference>
<name>A0AAE7JPI3_9BACT</name>
<proteinExistence type="predicted"/>